<dbReference type="EMBL" id="JAGMUU010000009">
    <property type="protein sequence ID" value="KAH7145540.1"/>
    <property type="molecule type" value="Genomic_DNA"/>
</dbReference>
<evidence type="ECO:0000259" key="5">
    <source>
        <dbReference type="Pfam" id="PF25053"/>
    </source>
</evidence>
<feature type="compositionally biased region" description="Polar residues" evidence="2">
    <location>
        <begin position="326"/>
        <end position="346"/>
    </location>
</feature>
<dbReference type="PANTHER" id="PTHR10039:SF5">
    <property type="entry name" value="NACHT DOMAIN-CONTAINING PROTEIN"/>
    <property type="match status" value="1"/>
</dbReference>
<keyword evidence="1" id="KW-0677">Repeat</keyword>
<feature type="domain" description="DUF7791" evidence="5">
    <location>
        <begin position="717"/>
        <end position="801"/>
    </location>
</feature>
<feature type="domain" description="Nephrocystin 3-like N-terminal" evidence="4">
    <location>
        <begin position="379"/>
        <end position="553"/>
    </location>
</feature>
<accession>A0A9P9EUN9</accession>
<dbReference type="InterPro" id="IPR056884">
    <property type="entry name" value="NPHP3-like_N"/>
</dbReference>
<dbReference type="Proteomes" id="UP000717696">
    <property type="component" value="Unassembled WGS sequence"/>
</dbReference>
<dbReference type="PANTHER" id="PTHR10039">
    <property type="entry name" value="AMELOGENIN"/>
    <property type="match status" value="1"/>
</dbReference>
<sequence length="1170" mass="132270">MDPISALSLASNIVQFIDFSSKLIKTAAEVRRSASGATGELDDVAAMGENLQLLLRGLRTPRVPASAPEDAQRLAALASKCGSVCMELETLVKKIKRKGSTSGAGGFRVAWRVMNQSGKLTSLEKRLDSYRSQILSHIVVMMSESQSATHGLIESLTTANETAAQETREELRQQRNEILSTIRAELKTFQSHSSSTPTSTLPQAVSGFRVTLDRLSVNQQASASPQRPLGNDKSEALEEIRTALNRMSAAIRTIDVEDRVLQWLWFPELHSREAAIVDAHQGTYRWLLCDEETESQPESDDTDPYSSVTTEELSVESLGRDGQHVDLQTVNQDPAATVEQGSSVTSEVEDETDLDYISQEDQKMREEEEDHAKQEKRLAFVEWLENGSGVFYISGKAGSGKSTLMKCLAENPLTLQRLNDWASQSQKDIILVKFYFWSSGTKLQRSIEGLYRGILWEMLRICPALIRDIFPDHCGNVWARERTNGQRHDMEPQLSQLEAALDLLVKNPKTLQKHRVCLFIDGLDEYSGDYWKLSKLLVRWCGSQDIKICASSRPYNEFQRIFASDATTWLKLHELTYHDMARVVEDEFNDDERFAEALQTSQEYEEFVKMIVQRADGVFLWVRLVIQTLLAAIGNSCSVAQLRQKLEAIPDDLGAVFQQMLDRIERSELTRVARTFLTMQDDPPNSKPSRWVYIQAVLDDVSDGSNLEALLLNGSTGPFMSEDDCISKCRVMSRRLVGRCQGLLEVVYTGNQFPYCHHVQFIHRTLRDFLQLPENMAQMRKLSGDFNPPRALALGILAMAKFIPLGESIICPPHEMGQSSPIRRPSHREFETYSVNQLVIILLELDVVSESNECPPLLAEVNSLTCMLMKFAAASGIDKFDFPRATFEFSTFQTWYWDLVHRTHLESAILCQAANFSANKLLKEKIAQNANLIGQEPHDLLLASSITDILNAVPWDSSLSRFLLEHKPLTNREGPAICVRNLHGDESRHHIPNPPWTTWTLLLFNISQSGPKWAKWETYQKTLNRANRSRYIEQYLSHGSDPSVCFVGYKINERNEEAVVDKSGPYYMDLATMMGLWEFEVTEKMSSFLDADSPRWRWRIGEWLGRLGQETGSSTGVIQPLNMDGLEGKEFLVLKVVPLRRIKDVSVSELQDSLEGIFERNRSVDVTILV</sequence>
<reference evidence="6" key="1">
    <citation type="journal article" date="2021" name="Nat. Commun.">
        <title>Genetic determinants of endophytism in the Arabidopsis root mycobiome.</title>
        <authorList>
            <person name="Mesny F."/>
            <person name="Miyauchi S."/>
            <person name="Thiergart T."/>
            <person name="Pickel B."/>
            <person name="Atanasova L."/>
            <person name="Karlsson M."/>
            <person name="Huettel B."/>
            <person name="Barry K.W."/>
            <person name="Haridas S."/>
            <person name="Chen C."/>
            <person name="Bauer D."/>
            <person name="Andreopoulos W."/>
            <person name="Pangilinan J."/>
            <person name="LaButti K."/>
            <person name="Riley R."/>
            <person name="Lipzen A."/>
            <person name="Clum A."/>
            <person name="Drula E."/>
            <person name="Henrissat B."/>
            <person name="Kohler A."/>
            <person name="Grigoriev I.V."/>
            <person name="Martin F.M."/>
            <person name="Hacquard S."/>
        </authorList>
    </citation>
    <scope>NUCLEOTIDE SEQUENCE</scope>
    <source>
        <strain evidence="6">MPI-CAGE-AT-0021</strain>
    </source>
</reference>
<comment type="caution">
    <text evidence="6">The sequence shown here is derived from an EMBL/GenBank/DDBJ whole genome shotgun (WGS) entry which is preliminary data.</text>
</comment>
<dbReference type="Pfam" id="PF17111">
    <property type="entry name" value="PigL_N"/>
    <property type="match status" value="1"/>
</dbReference>
<dbReference type="AlphaFoldDB" id="A0A9P9EUN9"/>
<evidence type="ECO:0000259" key="4">
    <source>
        <dbReference type="Pfam" id="PF24883"/>
    </source>
</evidence>
<feature type="domain" description="Azaphilone pigments biosynthesis cluster protein L N-terminal" evidence="3">
    <location>
        <begin position="6"/>
        <end position="193"/>
    </location>
</feature>
<protein>
    <recommendedName>
        <fullName evidence="8">NACHT domain-containing protein</fullName>
    </recommendedName>
</protein>
<dbReference type="SUPFAM" id="SSF52540">
    <property type="entry name" value="P-loop containing nucleoside triphosphate hydrolases"/>
    <property type="match status" value="1"/>
</dbReference>
<feature type="region of interest" description="Disordered" evidence="2">
    <location>
        <begin position="292"/>
        <end position="352"/>
    </location>
</feature>
<evidence type="ECO:0000259" key="3">
    <source>
        <dbReference type="Pfam" id="PF17111"/>
    </source>
</evidence>
<dbReference type="Pfam" id="PF24883">
    <property type="entry name" value="NPHP3_N"/>
    <property type="match status" value="1"/>
</dbReference>
<evidence type="ECO:0000256" key="2">
    <source>
        <dbReference type="SAM" id="MobiDB-lite"/>
    </source>
</evidence>
<gene>
    <name evidence="6" type="ORF">B0J13DRAFT_607193</name>
</gene>
<dbReference type="Pfam" id="PF25053">
    <property type="entry name" value="DUF7791"/>
    <property type="match status" value="1"/>
</dbReference>
<organism evidence="6 7">
    <name type="scientific">Dactylonectria estremocensis</name>
    <dbReference type="NCBI Taxonomy" id="1079267"/>
    <lineage>
        <taxon>Eukaryota</taxon>
        <taxon>Fungi</taxon>
        <taxon>Dikarya</taxon>
        <taxon>Ascomycota</taxon>
        <taxon>Pezizomycotina</taxon>
        <taxon>Sordariomycetes</taxon>
        <taxon>Hypocreomycetidae</taxon>
        <taxon>Hypocreales</taxon>
        <taxon>Nectriaceae</taxon>
        <taxon>Dactylonectria</taxon>
    </lineage>
</organism>
<evidence type="ECO:0000313" key="6">
    <source>
        <dbReference type="EMBL" id="KAH7145540.1"/>
    </source>
</evidence>
<dbReference type="InterPro" id="IPR056693">
    <property type="entry name" value="DUF7791"/>
</dbReference>
<feature type="compositionally biased region" description="Low complexity" evidence="2">
    <location>
        <begin position="306"/>
        <end position="317"/>
    </location>
</feature>
<dbReference type="Gene3D" id="3.40.50.300">
    <property type="entry name" value="P-loop containing nucleotide triphosphate hydrolases"/>
    <property type="match status" value="1"/>
</dbReference>
<evidence type="ECO:0000313" key="7">
    <source>
        <dbReference type="Proteomes" id="UP000717696"/>
    </source>
</evidence>
<proteinExistence type="predicted"/>
<keyword evidence="7" id="KW-1185">Reference proteome</keyword>
<evidence type="ECO:0000256" key="1">
    <source>
        <dbReference type="ARBA" id="ARBA00022737"/>
    </source>
</evidence>
<evidence type="ECO:0008006" key="8">
    <source>
        <dbReference type="Google" id="ProtNLM"/>
    </source>
</evidence>
<name>A0A9P9EUN9_9HYPO</name>
<dbReference type="InterPro" id="IPR031348">
    <property type="entry name" value="PigL_N"/>
</dbReference>
<dbReference type="OrthoDB" id="1658288at2759"/>
<dbReference type="InterPro" id="IPR027417">
    <property type="entry name" value="P-loop_NTPase"/>
</dbReference>
<feature type="compositionally biased region" description="Acidic residues" evidence="2">
    <location>
        <begin position="292"/>
        <end position="303"/>
    </location>
</feature>